<dbReference type="PANTHER" id="PTHR30153:SF2">
    <property type="entry name" value="REPLICATIVE DNA HELICASE"/>
    <property type="match status" value="1"/>
</dbReference>
<feature type="domain" description="SF4 helicase" evidence="15">
    <location>
        <begin position="181"/>
        <end position="472"/>
    </location>
</feature>
<comment type="subunit">
    <text evidence="2">Homohexamer.</text>
</comment>
<dbReference type="InterPro" id="IPR016136">
    <property type="entry name" value="DNA_helicase_N/primase_C"/>
</dbReference>
<dbReference type="EC" id="5.6.2.3" evidence="13 14"/>
<evidence type="ECO:0000256" key="10">
    <source>
        <dbReference type="ARBA" id="ARBA00023235"/>
    </source>
</evidence>
<reference evidence="16" key="1">
    <citation type="submission" date="2021-10" db="EMBL/GenBank/DDBJ databases">
        <title>Genome Sequence of The Candidatus Hydrogeosomobacter endosymbioticus, an Intracellular Bacterial Symbiont of the Anaerobic Ciliate GW7.</title>
        <authorList>
            <person name="Shiohama Y."/>
            <person name="Shinzato N."/>
        </authorList>
    </citation>
    <scope>NUCLEOTIDE SEQUENCE [LARGE SCALE GENOMIC DNA]</scope>
    <source>
        <strain evidence="16">200920</strain>
    </source>
</reference>
<comment type="similarity">
    <text evidence="1 14">Belongs to the helicase family. DnaB subfamily.</text>
</comment>
<accession>A0ABM7V9C4</accession>
<dbReference type="PANTHER" id="PTHR30153">
    <property type="entry name" value="REPLICATIVE DNA HELICASE DNAB"/>
    <property type="match status" value="1"/>
</dbReference>
<keyword evidence="5 14" id="KW-0547">Nucleotide-binding</keyword>
<dbReference type="InterPro" id="IPR027417">
    <property type="entry name" value="P-loop_NTPase"/>
</dbReference>
<evidence type="ECO:0000256" key="3">
    <source>
        <dbReference type="ARBA" id="ARBA00022515"/>
    </source>
</evidence>
<dbReference type="GO" id="GO:0004386">
    <property type="term" value="F:helicase activity"/>
    <property type="evidence" value="ECO:0007669"/>
    <property type="project" value="UniProtKB-KW"/>
</dbReference>
<comment type="catalytic activity">
    <reaction evidence="12 14">
        <text>ATP + H2O = ADP + phosphate + H(+)</text>
        <dbReference type="Rhea" id="RHEA:13065"/>
        <dbReference type="ChEBI" id="CHEBI:15377"/>
        <dbReference type="ChEBI" id="CHEBI:15378"/>
        <dbReference type="ChEBI" id="CHEBI:30616"/>
        <dbReference type="ChEBI" id="CHEBI:43474"/>
        <dbReference type="ChEBI" id="CHEBI:456216"/>
        <dbReference type="EC" id="5.6.2.3"/>
    </reaction>
</comment>
<keyword evidence="4 14" id="KW-0235">DNA replication</keyword>
<evidence type="ECO:0000256" key="12">
    <source>
        <dbReference type="ARBA" id="ARBA00048954"/>
    </source>
</evidence>
<name>A0ABM7V9C4_9PROT</name>
<dbReference type="Pfam" id="PF00772">
    <property type="entry name" value="DnaB"/>
    <property type="match status" value="1"/>
</dbReference>
<evidence type="ECO:0000256" key="5">
    <source>
        <dbReference type="ARBA" id="ARBA00022741"/>
    </source>
</evidence>
<evidence type="ECO:0000256" key="2">
    <source>
        <dbReference type="ARBA" id="ARBA00011643"/>
    </source>
</evidence>
<proteinExistence type="inferred from homology"/>
<evidence type="ECO:0000256" key="11">
    <source>
        <dbReference type="ARBA" id="ARBA00044932"/>
    </source>
</evidence>
<comment type="function">
    <text evidence="11 14">The main replicative DNA helicase, it participates in initiation and elongation during chromosome replication. Travels ahead of the DNA replisome, separating dsDNA into templates for DNA synthesis. A processive ATP-dependent 5'-3' DNA helicase it has DNA-dependent ATPase activity.</text>
</comment>
<keyword evidence="9 14" id="KW-0238">DNA-binding</keyword>
<keyword evidence="17" id="KW-1185">Reference proteome</keyword>
<dbReference type="RefSeq" id="WP_236864723.1">
    <property type="nucleotide sequence ID" value="NZ_AP025225.1"/>
</dbReference>
<dbReference type="Gene3D" id="3.40.50.300">
    <property type="entry name" value="P-loop containing nucleotide triphosphate hydrolases"/>
    <property type="match status" value="1"/>
</dbReference>
<evidence type="ECO:0000256" key="6">
    <source>
        <dbReference type="ARBA" id="ARBA00022801"/>
    </source>
</evidence>
<dbReference type="InterPro" id="IPR036185">
    <property type="entry name" value="DNA_heli_DnaB-like_N_sf"/>
</dbReference>
<dbReference type="SMART" id="SM00382">
    <property type="entry name" value="AAA"/>
    <property type="match status" value="1"/>
</dbReference>
<evidence type="ECO:0000256" key="13">
    <source>
        <dbReference type="NCBIfam" id="TIGR00665"/>
    </source>
</evidence>
<dbReference type="EMBL" id="AP025225">
    <property type="protein sequence ID" value="BDB96392.1"/>
    <property type="molecule type" value="Genomic_DNA"/>
</dbReference>
<dbReference type="NCBIfam" id="TIGR00665">
    <property type="entry name" value="DnaB"/>
    <property type="match status" value="1"/>
</dbReference>
<organism evidence="16 17">
    <name type="scientific">Candidatus Hydrogenosomobacter endosymbioticus</name>
    <dbReference type="NCBI Taxonomy" id="2558174"/>
    <lineage>
        <taxon>Bacteria</taxon>
        <taxon>Pseudomonadati</taxon>
        <taxon>Pseudomonadota</taxon>
        <taxon>Alphaproteobacteria</taxon>
        <taxon>Holosporales</taxon>
        <taxon>Holosporaceae</taxon>
        <taxon>Candidatus Hydrogenosomobacter</taxon>
    </lineage>
</organism>
<sequence length="473" mass="52784">MQSEITTGKIPFSNEIEQALLSILLYDNSSHEMIPDSLRPEHFYNPLHAKIFKAISLFISKNHVATPITLAQYFKGSSDEDSGEQEYLAELGAMLFPVRNIRDYAEQIYDMYARRELITIGIDIAEDAKKYEIDGPSYKEQLESAEQKLFNLSANRDERSFIHIGNAMEQAVVAAESAFSRDSHVVGVTTGFIALDKLLGGLYESDLIIIAGRPSMGKTSLATNIAFNAARAKMRGDNGGGATVAFFSLEMSASQLAMRLLGQETGVSSDRIRRGAIEKTHLPLFIDVARELSSMPLIIDDSPALSITSLRTKARRMMRKEGLGLIVVDYLQLMTISAGSFGENRVQELSIITRGLKAIAKELNVPVIALSQLSRAVEQRDDKRPQLADLRESGTIEQDADVVMFIYREEYYESRKKPLEGSEKMISWQKQMAEIHNIAEIIIAKQRHGPISTVQLHYDGQKTKFSNLAKNII</sequence>
<keyword evidence="8 14" id="KW-0067">ATP-binding</keyword>
<keyword evidence="3 14" id="KW-0639">Primosome</keyword>
<keyword evidence="7 14" id="KW-0347">Helicase</keyword>
<keyword evidence="10" id="KW-0413">Isomerase</keyword>
<dbReference type="Pfam" id="PF03796">
    <property type="entry name" value="DnaB_C"/>
    <property type="match status" value="1"/>
</dbReference>
<dbReference type="CDD" id="cd00984">
    <property type="entry name" value="DnaB_C"/>
    <property type="match status" value="1"/>
</dbReference>
<evidence type="ECO:0000256" key="14">
    <source>
        <dbReference type="RuleBase" id="RU362085"/>
    </source>
</evidence>
<keyword evidence="6 14" id="KW-0378">Hydrolase</keyword>
<evidence type="ECO:0000256" key="9">
    <source>
        <dbReference type="ARBA" id="ARBA00023125"/>
    </source>
</evidence>
<gene>
    <name evidence="16" type="ORF">HYD_5250</name>
</gene>
<protein>
    <recommendedName>
        <fullName evidence="13 14">Replicative DNA helicase</fullName>
        <ecNumber evidence="13 14">5.6.2.3</ecNumber>
    </recommendedName>
</protein>
<dbReference type="PROSITE" id="PS51199">
    <property type="entry name" value="SF4_HELICASE"/>
    <property type="match status" value="1"/>
</dbReference>
<dbReference type="InterPro" id="IPR007694">
    <property type="entry name" value="DNA_helicase_DnaB-like_C"/>
</dbReference>
<dbReference type="Proteomes" id="UP001320209">
    <property type="component" value="Chromosome"/>
</dbReference>
<dbReference type="InterPro" id="IPR007692">
    <property type="entry name" value="DNA_helicase_DnaB"/>
</dbReference>
<evidence type="ECO:0000256" key="4">
    <source>
        <dbReference type="ARBA" id="ARBA00022705"/>
    </source>
</evidence>
<evidence type="ECO:0000313" key="16">
    <source>
        <dbReference type="EMBL" id="BDB96392.1"/>
    </source>
</evidence>
<evidence type="ECO:0000313" key="17">
    <source>
        <dbReference type="Proteomes" id="UP001320209"/>
    </source>
</evidence>
<dbReference type="Gene3D" id="1.10.860.10">
    <property type="entry name" value="DNAb Helicase, Chain A"/>
    <property type="match status" value="1"/>
</dbReference>
<dbReference type="NCBIfam" id="NF006606">
    <property type="entry name" value="PRK09165.1"/>
    <property type="match status" value="1"/>
</dbReference>
<evidence type="ECO:0000256" key="1">
    <source>
        <dbReference type="ARBA" id="ARBA00008428"/>
    </source>
</evidence>
<evidence type="ECO:0000256" key="7">
    <source>
        <dbReference type="ARBA" id="ARBA00022806"/>
    </source>
</evidence>
<evidence type="ECO:0000259" key="15">
    <source>
        <dbReference type="PROSITE" id="PS51199"/>
    </source>
</evidence>
<dbReference type="SUPFAM" id="SSF48024">
    <property type="entry name" value="N-terminal domain of DnaB helicase"/>
    <property type="match status" value="1"/>
</dbReference>
<evidence type="ECO:0000256" key="8">
    <source>
        <dbReference type="ARBA" id="ARBA00022840"/>
    </source>
</evidence>
<dbReference type="SUPFAM" id="SSF52540">
    <property type="entry name" value="P-loop containing nucleoside triphosphate hydrolases"/>
    <property type="match status" value="1"/>
</dbReference>
<dbReference type="InterPro" id="IPR007693">
    <property type="entry name" value="DNA_helicase_DnaB-like_N"/>
</dbReference>
<dbReference type="InterPro" id="IPR003593">
    <property type="entry name" value="AAA+_ATPase"/>
</dbReference>